<proteinExistence type="predicted"/>
<evidence type="ECO:0000313" key="2">
    <source>
        <dbReference type="Proteomes" id="UP000245461"/>
    </source>
</evidence>
<accession>A0A317DUP7</accession>
<keyword evidence="2" id="KW-1185">Reference proteome</keyword>
<sequence length="114" mass="12500">MGAARRVERGVWFRPELLLRYCDLRRTQIRTCIKHLVRAGRLEAQGIGGERMYRLPSTAALAARDAALIAEAVAAGRVTRCPPAYLLPTQGGARIIASRGSAPAEPRFNAFPRT</sequence>
<dbReference type="Proteomes" id="UP000245461">
    <property type="component" value="Unassembled WGS sequence"/>
</dbReference>
<reference evidence="1 2" key="1">
    <citation type="submission" date="2018-05" db="EMBL/GenBank/DDBJ databases">
        <title>Zavarzinia sp. HR-AS.</title>
        <authorList>
            <person name="Lee Y."/>
            <person name="Jeon C.O."/>
        </authorList>
    </citation>
    <scope>NUCLEOTIDE SEQUENCE [LARGE SCALE GENOMIC DNA]</scope>
    <source>
        <strain evidence="1 2">HR-AS</strain>
    </source>
</reference>
<dbReference type="EMBL" id="QGLE01000021">
    <property type="protein sequence ID" value="PWR17700.1"/>
    <property type="molecule type" value="Genomic_DNA"/>
</dbReference>
<dbReference type="AlphaFoldDB" id="A0A317DUP7"/>
<gene>
    <name evidence="1" type="ORF">DKG74_20650</name>
</gene>
<protein>
    <submittedName>
        <fullName evidence="1">Uncharacterized protein</fullName>
    </submittedName>
</protein>
<comment type="caution">
    <text evidence="1">The sequence shown here is derived from an EMBL/GenBank/DDBJ whole genome shotgun (WGS) entry which is preliminary data.</text>
</comment>
<organism evidence="1 2">
    <name type="scientific">Zavarzinia aquatilis</name>
    <dbReference type="NCBI Taxonomy" id="2211142"/>
    <lineage>
        <taxon>Bacteria</taxon>
        <taxon>Pseudomonadati</taxon>
        <taxon>Pseudomonadota</taxon>
        <taxon>Alphaproteobacteria</taxon>
        <taxon>Rhodospirillales</taxon>
        <taxon>Zavarziniaceae</taxon>
        <taxon>Zavarzinia</taxon>
    </lineage>
</organism>
<evidence type="ECO:0000313" key="1">
    <source>
        <dbReference type="EMBL" id="PWR17700.1"/>
    </source>
</evidence>
<name>A0A317DUP7_9PROT</name>